<evidence type="ECO:0000313" key="1">
    <source>
        <dbReference type="EMBL" id="KAK8202038.1"/>
    </source>
</evidence>
<keyword evidence="2" id="KW-1185">Reference proteome</keyword>
<protein>
    <submittedName>
        <fullName evidence="1">Uncharacterized protein</fullName>
    </submittedName>
</protein>
<evidence type="ECO:0000313" key="2">
    <source>
        <dbReference type="Proteomes" id="UP001320706"/>
    </source>
</evidence>
<reference evidence="1" key="1">
    <citation type="submission" date="2024-02" db="EMBL/GenBank/DDBJ databases">
        <title>Metagenome Assembled Genome of Zalaria obscura JY119.</title>
        <authorList>
            <person name="Vighnesh L."/>
            <person name="Jagadeeshwari U."/>
            <person name="Venkata Ramana C."/>
            <person name="Sasikala C."/>
        </authorList>
    </citation>
    <scope>NUCLEOTIDE SEQUENCE</scope>
    <source>
        <strain evidence="1">JY119</strain>
    </source>
</reference>
<dbReference type="Proteomes" id="UP001320706">
    <property type="component" value="Unassembled WGS sequence"/>
</dbReference>
<name>A0ACC3SCP4_9PEZI</name>
<comment type="caution">
    <text evidence="1">The sequence shown here is derived from an EMBL/GenBank/DDBJ whole genome shotgun (WGS) entry which is preliminary data.</text>
</comment>
<dbReference type="EMBL" id="JAMKPW020000033">
    <property type="protein sequence ID" value="KAK8202038.1"/>
    <property type="molecule type" value="Genomic_DNA"/>
</dbReference>
<gene>
    <name evidence="1" type="ORF">M8818_005563</name>
</gene>
<sequence>MNMLLGYDSGHALPQDLKKPEESTEDESEYGSTFGEDDEETINDLFSLVANAPATSRPRRDYFPFLEMPIELRFMVYELLLVTDKRVNITRLYPRYRRDAHVFRSRQPLGLTPSILRVNKLIAHEANGLIWERNTFFSRSELVLKGERTEDARLAQPYVLNHIVNPIRMQYPFLSSRIRTLEVDAWLSYRHERLRDLCQDDAQHHVLLSLLPYCKSISRLNLRLLGGDKLAIPGWVPRNLRYKGGISALLAARATLYGQLAVHGARVYITGDGVTADFFEKIVRAMRYAPMFPSHLGEILVTCVSGSDGDIIASVKVIKAASVASASASEPLAANDMASPSTHAQIL</sequence>
<accession>A0ACC3SCP4</accession>
<organism evidence="1 2">
    <name type="scientific">Zalaria obscura</name>
    <dbReference type="NCBI Taxonomy" id="2024903"/>
    <lineage>
        <taxon>Eukaryota</taxon>
        <taxon>Fungi</taxon>
        <taxon>Dikarya</taxon>
        <taxon>Ascomycota</taxon>
        <taxon>Pezizomycotina</taxon>
        <taxon>Dothideomycetes</taxon>
        <taxon>Dothideomycetidae</taxon>
        <taxon>Dothideales</taxon>
        <taxon>Zalariaceae</taxon>
        <taxon>Zalaria</taxon>
    </lineage>
</organism>
<proteinExistence type="predicted"/>